<feature type="region of interest" description="Disordered" evidence="1">
    <location>
        <begin position="383"/>
        <end position="402"/>
    </location>
</feature>
<keyword evidence="3" id="KW-1185">Reference proteome</keyword>
<feature type="region of interest" description="Disordered" evidence="1">
    <location>
        <begin position="871"/>
        <end position="1070"/>
    </location>
</feature>
<feature type="compositionally biased region" description="Low complexity" evidence="1">
    <location>
        <begin position="510"/>
        <end position="525"/>
    </location>
</feature>
<feature type="compositionally biased region" description="Low complexity" evidence="1">
    <location>
        <begin position="953"/>
        <end position="977"/>
    </location>
</feature>
<feature type="compositionally biased region" description="Basic residues" evidence="1">
    <location>
        <begin position="1057"/>
        <end position="1070"/>
    </location>
</feature>
<sequence length="1070" mass="114829">MTGFRYLPGGELPTIKSKTKSDTENESSNNSSGPDGSKSLSSEEVIPASREGSTQSVNDATQALHQSGDSNAQESVQQFPTGSLEEESPGSLVNRISTILDQEVSSATIHNVTIPIRDVPPQFLGLGLQAVLARDPGRLIKFDVAFHPYLQGIGWSVQQALASSIAMPVDIPLTPKCLLDIPGGSVDDFTNTPSLPRWQAFARSSQASKVTTNSTSTIKGTSQHQHSSQLMTAPTQGDAPQEAVHIPDVAVAAGHHSPKQIATQPQQPQRALPGFLPTNNTCMLRRSCSVRRRASIPQRPIMTRLRPHASQDDLDNKFARHEANLHGYVTDFPGSPGTARKEPSCENSAQVNNSDREQEAFNEDDHISIDDFPENVRRDIFGSVSPDAVEPGTPRPDSPTLGLLAMNTTVSQSPDMDKTHRYSSRLGVRPLPPLPSPPPPVLPPPPPRRSPARYGNRPDDVYPHSSLATHGQTSRQTSRTFMQASQPSPESSTANSRTQRFQAPSTLHNASPFTSLPAPASTSSTQQPYQDRPCASQDVKLSVEGLLKGLNDRAQVSFTKLTDTLPSAASPTTFTYTPGSEAVQSQLLRGPTSNFQGLSKGALEERLSRLSGPRVTFPSSSRPLSPGRPLRSHSGSKTSLGQATRDLSSIREEISVNDIDPSPTSFSTRARISPLSSTPTSQTLLRPSQVRSSQELRSPGSGTVSQIDPNTLSSQRNRPGASRARTLGIQPLSCVFESNEEEYKDSREGSEHCGQQANIRAEIESLRYTLDRLQERLAESSSSSAADSSAATSSTSPPQFGSVRPRKRADIAHIDIQGPTVAVRSNQAVPHIVITSEEYLGDSKDTKMGSCMSKGVHDETVSVISHAAAITTTPPDAPAGNPGVGHNLPLSQLEDSSSLLSEAPSTPTPAPRGHRGRAATTLPRERSNSTASFISGVAEAASTPPRPAPAPAPASASAVRLPSSPSISSSEWSQNSGCQRPHWSDGATAFGPWLTSGPTGAAQSQMRSERDKQARAVRKQQEEERLAKKASKRNLREQARLAKEEERQARKEERLAKKASKKNLRGGKDS</sequence>
<comment type="caution">
    <text evidence="2">The sequence shown here is derived from an EMBL/GenBank/DDBJ whole genome shotgun (WGS) entry which is preliminary data.</text>
</comment>
<evidence type="ECO:0000313" key="3">
    <source>
        <dbReference type="Proteomes" id="UP000829685"/>
    </source>
</evidence>
<feature type="region of interest" description="Disordered" evidence="1">
    <location>
        <begin position="328"/>
        <end position="373"/>
    </location>
</feature>
<accession>A0A9P9WYE3</accession>
<feature type="compositionally biased region" description="Polar residues" evidence="1">
    <location>
        <begin position="51"/>
        <end position="81"/>
    </location>
</feature>
<name>A0A9P9WYE3_9PEZI</name>
<reference evidence="2" key="1">
    <citation type="submission" date="2021-03" db="EMBL/GenBank/DDBJ databases">
        <title>Revisited historic fungal species revealed as producer of novel bioactive compounds through whole genome sequencing and comparative genomics.</title>
        <authorList>
            <person name="Vignolle G.A."/>
            <person name="Hochenegger N."/>
            <person name="Mach R.L."/>
            <person name="Mach-Aigner A.R."/>
            <person name="Javad Rahimi M."/>
            <person name="Salim K.A."/>
            <person name="Chan C.M."/>
            <person name="Lim L.B.L."/>
            <person name="Cai F."/>
            <person name="Druzhinina I.S."/>
            <person name="U'Ren J.M."/>
            <person name="Derntl C."/>
        </authorList>
    </citation>
    <scope>NUCLEOTIDE SEQUENCE</scope>
    <source>
        <strain evidence="2">TUCIM 5799</strain>
    </source>
</reference>
<feature type="compositionally biased region" description="Low complexity" evidence="1">
    <location>
        <begin position="888"/>
        <end position="905"/>
    </location>
</feature>
<feature type="region of interest" description="Disordered" evidence="1">
    <location>
        <begin position="1"/>
        <end position="90"/>
    </location>
</feature>
<proteinExistence type="predicted"/>
<feature type="compositionally biased region" description="Low complexity" evidence="1">
    <location>
        <begin position="26"/>
        <end position="42"/>
    </location>
</feature>
<dbReference type="CDD" id="cd22249">
    <property type="entry name" value="UDM1_RNF168_RNF169-like"/>
    <property type="match status" value="1"/>
</dbReference>
<feature type="region of interest" description="Disordered" evidence="1">
    <location>
        <begin position="425"/>
        <end position="532"/>
    </location>
</feature>
<organism evidence="2 3">
    <name type="scientific">Neoarthrinium moseri</name>
    <dbReference type="NCBI Taxonomy" id="1658444"/>
    <lineage>
        <taxon>Eukaryota</taxon>
        <taxon>Fungi</taxon>
        <taxon>Dikarya</taxon>
        <taxon>Ascomycota</taxon>
        <taxon>Pezizomycotina</taxon>
        <taxon>Sordariomycetes</taxon>
        <taxon>Xylariomycetidae</taxon>
        <taxon>Amphisphaeriales</taxon>
        <taxon>Apiosporaceae</taxon>
        <taxon>Neoarthrinium</taxon>
    </lineage>
</organism>
<feature type="region of interest" description="Disordered" evidence="1">
    <location>
        <begin position="605"/>
        <end position="726"/>
    </location>
</feature>
<dbReference type="Proteomes" id="UP000829685">
    <property type="component" value="Unassembled WGS sequence"/>
</dbReference>
<feature type="compositionally biased region" description="Basic and acidic residues" evidence="1">
    <location>
        <begin position="1034"/>
        <end position="1056"/>
    </location>
</feature>
<evidence type="ECO:0000256" key="1">
    <source>
        <dbReference type="SAM" id="MobiDB-lite"/>
    </source>
</evidence>
<feature type="region of interest" description="Disordered" evidence="1">
    <location>
        <begin position="778"/>
        <end position="806"/>
    </location>
</feature>
<feature type="compositionally biased region" description="Low complexity" evidence="1">
    <location>
        <begin position="673"/>
        <end position="688"/>
    </location>
</feature>
<feature type="compositionally biased region" description="Low complexity" evidence="1">
    <location>
        <begin position="780"/>
        <end position="796"/>
    </location>
</feature>
<dbReference type="AlphaFoldDB" id="A0A9P9WYE3"/>
<feature type="compositionally biased region" description="Polar residues" evidence="1">
    <location>
        <begin position="466"/>
        <end position="509"/>
    </location>
</feature>
<feature type="compositionally biased region" description="Polar residues" evidence="1">
    <location>
        <begin position="635"/>
        <end position="647"/>
    </location>
</feature>
<feature type="compositionally biased region" description="Basic and acidic residues" evidence="1">
    <location>
        <begin position="1007"/>
        <end position="1027"/>
    </location>
</feature>
<evidence type="ECO:0000313" key="2">
    <source>
        <dbReference type="EMBL" id="KAI1881542.1"/>
    </source>
</evidence>
<feature type="compositionally biased region" description="Pro residues" evidence="1">
    <location>
        <begin position="430"/>
        <end position="449"/>
    </location>
</feature>
<feature type="compositionally biased region" description="Polar residues" evidence="1">
    <location>
        <begin position="996"/>
        <end position="1006"/>
    </location>
</feature>
<protein>
    <submittedName>
        <fullName evidence="2">Uncharacterized protein</fullName>
    </submittedName>
</protein>
<dbReference type="EMBL" id="JAFIMR010000001">
    <property type="protein sequence ID" value="KAI1881542.1"/>
    <property type="molecule type" value="Genomic_DNA"/>
</dbReference>
<feature type="compositionally biased region" description="Polar residues" evidence="1">
    <location>
        <begin position="689"/>
        <end position="717"/>
    </location>
</feature>
<gene>
    <name evidence="2" type="ORF">JX265_000368</name>
</gene>
<feature type="compositionally biased region" description="Basic and acidic residues" evidence="1">
    <location>
        <begin position="354"/>
        <end position="373"/>
    </location>
</feature>
<feature type="compositionally biased region" description="Low complexity" evidence="1">
    <location>
        <begin position="618"/>
        <end position="633"/>
    </location>
</feature>